<organism evidence="3 4">
    <name type="scientific">Bipolaris victoriae (strain FI3)</name>
    <name type="common">Victoria blight of oats agent</name>
    <name type="synonym">Cochliobolus victoriae</name>
    <dbReference type="NCBI Taxonomy" id="930091"/>
    <lineage>
        <taxon>Eukaryota</taxon>
        <taxon>Fungi</taxon>
        <taxon>Dikarya</taxon>
        <taxon>Ascomycota</taxon>
        <taxon>Pezizomycotina</taxon>
        <taxon>Dothideomycetes</taxon>
        <taxon>Pleosporomycetidae</taxon>
        <taxon>Pleosporales</taxon>
        <taxon>Pleosporineae</taxon>
        <taxon>Pleosporaceae</taxon>
        <taxon>Bipolaris</taxon>
    </lineage>
</organism>
<dbReference type="GeneID" id="26252781"/>
<dbReference type="EMBL" id="KI968692">
    <property type="protein sequence ID" value="EUN32677.1"/>
    <property type="molecule type" value="Genomic_DNA"/>
</dbReference>
<keyword evidence="4" id="KW-1185">Reference proteome</keyword>
<dbReference type="HOGENOM" id="CLU_269909_0_0_1"/>
<dbReference type="RefSeq" id="XP_014562259.1">
    <property type="nucleotide sequence ID" value="XM_014706773.1"/>
</dbReference>
<dbReference type="Proteomes" id="UP000054337">
    <property type="component" value="Unassembled WGS sequence"/>
</dbReference>
<keyword evidence="1" id="KW-0677">Repeat</keyword>
<evidence type="ECO:0000313" key="3">
    <source>
        <dbReference type="EMBL" id="EUN32677.1"/>
    </source>
</evidence>
<dbReference type="InterPro" id="IPR027417">
    <property type="entry name" value="P-loop_NTPase"/>
</dbReference>
<dbReference type="AlphaFoldDB" id="W7FA95"/>
<sequence length="1209" mass="137262">MLEPSKIGKLKEWLHIDSEPWTSRHRACADHRVRNTGEWLVRHRLFKAWVLPGNELQVLALEAASSTGKTYLAIAAIDHLQRRHRNDQTSTAVAYYLFDRTVALSTIGNVVRAVLFQLCVQNVQFFKLAQPILEVPEENIKGEDLWGKIVQEVMQKMPELTCYIVLDGLDLMDEKEYESLRDVLRHSGPASSGMRFLLTGNSIWLSTVTEHASIATSRLSLDKGDLNSEDIALVAKDSLSRCALFTQALENDDYKADVSERLVKKVLGDYYMLSWYTSNMRRASSRSEVERVMNRNHQSHQGVVLHDLSHLAKRLPTHDLLQLKETIHLLAVLRHLEMPMPRLAIVQDFVARDEGSPTMVESTIESAYSCLLTIDHHNHLDFAAIEIDKHLLVDPRNSLVAHALLPNGSLAQLQAMQLVLTKTFSSDALNAHGFNEEFFESKKKQNSVLSQFIVDWDTAMANTAVRMIESLGNLMKNANGHRTEQTAALSALARDLLPKILFQLRTVKLNDDVAVNLGMSLATLFLKHDMLNIFLPVEAQKQTNDTWGADKGYFEAVFKCMKVWLFQHRESADALGSNWPDIRCADDLNTVVSQMIASRWLQSKSFWAREDFQHMFRWFRHIPELGLECSARREDLEGYDATKCTDWFTLPNWLKILRWVKAGNVQITDQASLDIHAAATLGAFGDRTCAAAKLLSPHTKTDWRAAVLMAEATSLMAWWKPDERQRLGKAYSFCNKSLKLMIEYNADRESVMRAIDNMLSWQVHWYDVPKQMLFRKLAITMDTRKNGHLLSQHMVCETLEFAVRLMDIDSGFEFFMSFYDLHRDLLPETFVYHADKTCNSFMHIALSNTIANDANGVRLSTLCEVYQDSLALCADTDVFSEQQKTLTKLKLGFWLGRLNFLQSTHSQLDKAIDVWENIIQDLLHSPATTEIALMLPIVTHPCSAYIRKVLESPGHPNSIDIVAKVIELVEIAKTSQGPLFFKLQFRTSLCLARIHMAQGNNHKAHKVLQEHATRAFAMIYQSHDKSLSNTGWFYLASILTVLGQDVAARVWTKVGMYKCGKRMISENYDVYAERNAKRVEDPLLDETTYCQLKLIERGEYFARNELPVDNYLPSYASMACDGRHCESKSLTAGKVSSTHCSLLPDSEYWICRDCVSTKLCLTCRGLLVAGTLPLMGCQAGHEGVTVKGSYEMSEDDSATITKLQKDWQV</sequence>
<dbReference type="Gene3D" id="3.40.50.300">
    <property type="entry name" value="P-loop containing nucleotide triphosphate hydrolases"/>
    <property type="match status" value="1"/>
</dbReference>
<dbReference type="PANTHER" id="PTHR10039">
    <property type="entry name" value="AMELOGENIN"/>
    <property type="match status" value="1"/>
</dbReference>
<protein>
    <recommendedName>
        <fullName evidence="2">Nephrocystin 3-like N-terminal domain-containing protein</fullName>
    </recommendedName>
</protein>
<evidence type="ECO:0000313" key="4">
    <source>
        <dbReference type="Proteomes" id="UP000054337"/>
    </source>
</evidence>
<dbReference type="PANTHER" id="PTHR10039:SF17">
    <property type="entry name" value="FUNGAL STAND N-TERMINAL GOODBYE DOMAIN-CONTAINING PROTEIN-RELATED"/>
    <property type="match status" value="1"/>
</dbReference>
<evidence type="ECO:0000256" key="1">
    <source>
        <dbReference type="ARBA" id="ARBA00022737"/>
    </source>
</evidence>
<gene>
    <name evidence="3" type="ORF">COCVIDRAFT_21734</name>
</gene>
<name>W7FA95_BIPV3</name>
<reference evidence="3 4" key="1">
    <citation type="journal article" date="2013" name="PLoS Genet.">
        <title>Comparative genome structure, secondary metabolite, and effector coding capacity across Cochliobolus pathogens.</title>
        <authorList>
            <person name="Condon B.J."/>
            <person name="Leng Y."/>
            <person name="Wu D."/>
            <person name="Bushley K.E."/>
            <person name="Ohm R.A."/>
            <person name="Otillar R."/>
            <person name="Martin J."/>
            <person name="Schackwitz W."/>
            <person name="Grimwood J."/>
            <person name="MohdZainudin N."/>
            <person name="Xue C."/>
            <person name="Wang R."/>
            <person name="Manning V.A."/>
            <person name="Dhillon B."/>
            <person name="Tu Z.J."/>
            <person name="Steffenson B.J."/>
            <person name="Salamov A."/>
            <person name="Sun H."/>
            <person name="Lowry S."/>
            <person name="LaButti K."/>
            <person name="Han J."/>
            <person name="Copeland A."/>
            <person name="Lindquist E."/>
            <person name="Barry K."/>
            <person name="Schmutz J."/>
            <person name="Baker S.E."/>
            <person name="Ciuffetti L.M."/>
            <person name="Grigoriev I.V."/>
            <person name="Zhong S."/>
            <person name="Turgeon B.G."/>
        </authorList>
    </citation>
    <scope>NUCLEOTIDE SEQUENCE [LARGE SCALE GENOMIC DNA]</scope>
    <source>
        <strain evidence="3 4">FI3</strain>
    </source>
</reference>
<dbReference type="Pfam" id="PF24883">
    <property type="entry name" value="NPHP3_N"/>
    <property type="match status" value="1"/>
</dbReference>
<proteinExistence type="predicted"/>
<dbReference type="InterPro" id="IPR056884">
    <property type="entry name" value="NPHP3-like_N"/>
</dbReference>
<feature type="domain" description="Nephrocystin 3-like N-terminal" evidence="2">
    <location>
        <begin position="35"/>
        <end position="199"/>
    </location>
</feature>
<dbReference type="OrthoDB" id="2913095at2759"/>
<accession>W7FA95</accession>
<evidence type="ECO:0000259" key="2">
    <source>
        <dbReference type="Pfam" id="PF24883"/>
    </source>
</evidence>